<evidence type="ECO:0000313" key="3">
    <source>
        <dbReference type="Proteomes" id="UP000288951"/>
    </source>
</evidence>
<dbReference type="Pfam" id="PF12146">
    <property type="entry name" value="Hydrolase_4"/>
    <property type="match status" value="1"/>
</dbReference>
<keyword evidence="2" id="KW-0378">Hydrolase</keyword>
<proteinExistence type="predicted"/>
<dbReference type="OrthoDB" id="9785847at2"/>
<sequence>MNPIFYFTFTKSVGLYLNILSFLFPQKALDLAFTLFSSPRKGKLNKNKLPLFLEESKKEKLKYENATFQTYMWKGNETKILLVHGWESNSSRWEKIVLYLKNTGSTIIALDAPAHGLSQGKKFSVPQYSLFIHEVVQKYQPQYLIGHSIGGNACLYYQHVFPTEIKKIIVLGAPCDFEIILNNYIALLSLNSKLTKELKEKWELEYKQKIEDFSAQLFVQNSKIKGLIIHDIEDKTVAINEGKKIAQAWKESLFIETKELGHSLQDEKVFKEISAFLIE</sequence>
<dbReference type="RefSeq" id="WP_105196874.1">
    <property type="nucleotide sequence ID" value="NZ_OLKH01000130.1"/>
</dbReference>
<feature type="domain" description="Serine aminopeptidase S33" evidence="1">
    <location>
        <begin position="79"/>
        <end position="210"/>
    </location>
</feature>
<dbReference type="GO" id="GO:0016787">
    <property type="term" value="F:hydrolase activity"/>
    <property type="evidence" value="ECO:0007669"/>
    <property type="project" value="UniProtKB-KW"/>
</dbReference>
<name>A0A437U8T2_9FLAO</name>
<gene>
    <name evidence="2" type="ORF">EH230_03540</name>
</gene>
<dbReference type="PANTHER" id="PTHR43798">
    <property type="entry name" value="MONOACYLGLYCEROL LIPASE"/>
    <property type="match status" value="1"/>
</dbReference>
<accession>A0A437U8T2</accession>
<organism evidence="2 3">
    <name type="scientific">Flavobacterium columnare</name>
    <dbReference type="NCBI Taxonomy" id="996"/>
    <lineage>
        <taxon>Bacteria</taxon>
        <taxon>Pseudomonadati</taxon>
        <taxon>Bacteroidota</taxon>
        <taxon>Flavobacteriia</taxon>
        <taxon>Flavobacteriales</taxon>
        <taxon>Flavobacteriaceae</taxon>
        <taxon>Flavobacterium</taxon>
    </lineage>
</organism>
<dbReference type="InterPro" id="IPR022742">
    <property type="entry name" value="Hydrolase_4"/>
</dbReference>
<keyword evidence="3" id="KW-1185">Reference proteome</keyword>
<reference evidence="2" key="1">
    <citation type="submission" date="2018-12" db="EMBL/GenBank/DDBJ databases">
        <title>Draft genome sequence of Flaovobacterium columnare ARS1 isolated from channel catfish in Alabama.</title>
        <authorList>
            <person name="Cai W."/>
            <person name="Arias C."/>
        </authorList>
    </citation>
    <scope>NUCLEOTIDE SEQUENCE [LARGE SCALE GENOMIC DNA]</scope>
    <source>
        <strain evidence="2">ARS1</strain>
    </source>
</reference>
<dbReference type="GO" id="GO:0016020">
    <property type="term" value="C:membrane"/>
    <property type="evidence" value="ECO:0007669"/>
    <property type="project" value="TreeGrafter"/>
</dbReference>
<comment type="caution">
    <text evidence="2">The sequence shown here is derived from an EMBL/GenBank/DDBJ whole genome shotgun (WGS) entry which is preliminary data.</text>
</comment>
<dbReference type="SUPFAM" id="SSF53474">
    <property type="entry name" value="alpha/beta-Hydrolases"/>
    <property type="match status" value="1"/>
</dbReference>
<evidence type="ECO:0000259" key="1">
    <source>
        <dbReference type="Pfam" id="PF12146"/>
    </source>
</evidence>
<protein>
    <submittedName>
        <fullName evidence="2">Alpha/beta fold hydrolase</fullName>
    </submittedName>
</protein>
<dbReference type="EMBL" id="RQSM01000003">
    <property type="protein sequence ID" value="RVU90039.1"/>
    <property type="molecule type" value="Genomic_DNA"/>
</dbReference>
<evidence type="ECO:0000313" key="2">
    <source>
        <dbReference type="EMBL" id="RVU90039.1"/>
    </source>
</evidence>
<dbReference type="Proteomes" id="UP000288951">
    <property type="component" value="Unassembled WGS sequence"/>
</dbReference>
<dbReference type="InterPro" id="IPR029058">
    <property type="entry name" value="AB_hydrolase_fold"/>
</dbReference>
<dbReference type="AlphaFoldDB" id="A0A437U8T2"/>
<dbReference type="PANTHER" id="PTHR43798:SF33">
    <property type="entry name" value="HYDROLASE, PUTATIVE (AFU_ORTHOLOGUE AFUA_2G14860)-RELATED"/>
    <property type="match status" value="1"/>
</dbReference>
<dbReference type="Gene3D" id="3.40.50.1820">
    <property type="entry name" value="alpha/beta hydrolase"/>
    <property type="match status" value="1"/>
</dbReference>
<dbReference type="InterPro" id="IPR050266">
    <property type="entry name" value="AB_hydrolase_sf"/>
</dbReference>